<keyword evidence="1" id="KW-0732">Signal</keyword>
<gene>
    <name evidence="2" type="ordered locus">syc1384_d</name>
</gene>
<dbReference type="GeneID" id="72428930"/>
<reference evidence="2 3" key="1">
    <citation type="journal article" date="2007" name="Photosyn. Res.">
        <title>Complete nucleotide sequence of the freshwater unicellular cyanobacterium Synechococcus elongatus PCC 6301 chromosome: gene content and organization.</title>
        <authorList>
            <person name="Sugita C."/>
            <person name="Ogata K."/>
            <person name="Shikata M."/>
            <person name="Jikuya H."/>
            <person name="Takano J."/>
            <person name="Furumichi M."/>
            <person name="Kanehisa M."/>
            <person name="Omata T."/>
            <person name="Sugiura M."/>
            <person name="Sugita M."/>
        </authorList>
    </citation>
    <scope>NUCLEOTIDE SEQUENCE [LARGE SCALE GENOMIC DNA]</scope>
    <source>
        <strain evidence="3">ATCC 27144 / PCC 6301 / SAUG 1402/1</strain>
    </source>
</reference>
<evidence type="ECO:0000313" key="3">
    <source>
        <dbReference type="Proteomes" id="UP000001175"/>
    </source>
</evidence>
<dbReference type="EMBL" id="AP008231">
    <property type="protein sequence ID" value="BAD79574.1"/>
    <property type="molecule type" value="Genomic_DNA"/>
</dbReference>
<name>A0A0H3K2T7_SYNP6</name>
<dbReference type="AlphaFoldDB" id="A0A0H3K2T7"/>
<dbReference type="eggNOG" id="ENOG502ZKP3">
    <property type="taxonomic scope" value="Bacteria"/>
</dbReference>
<evidence type="ECO:0000313" key="2">
    <source>
        <dbReference type="EMBL" id="BAD79574.1"/>
    </source>
</evidence>
<dbReference type="RefSeq" id="WP_011243696.1">
    <property type="nucleotide sequence ID" value="NC_006576.1"/>
</dbReference>
<proteinExistence type="predicted"/>
<feature type="signal peptide" evidence="1">
    <location>
        <begin position="1"/>
        <end position="23"/>
    </location>
</feature>
<feature type="chain" id="PRO_5002613304" evidence="1">
    <location>
        <begin position="24"/>
        <end position="185"/>
    </location>
</feature>
<evidence type="ECO:0000256" key="1">
    <source>
        <dbReference type="SAM" id="SignalP"/>
    </source>
</evidence>
<accession>A0A0H3K2T7</accession>
<organism evidence="2 3">
    <name type="scientific">Synechococcus sp. (strain ATCC 27144 / PCC 6301 / SAUG 1402/1)</name>
    <name type="common">Anacystis nidulans</name>
    <dbReference type="NCBI Taxonomy" id="269084"/>
    <lineage>
        <taxon>Bacteria</taxon>
        <taxon>Bacillati</taxon>
        <taxon>Cyanobacteriota</taxon>
        <taxon>Cyanophyceae</taxon>
        <taxon>Synechococcales</taxon>
        <taxon>Synechococcaceae</taxon>
        <taxon>Synechococcus</taxon>
    </lineage>
</organism>
<dbReference type="Proteomes" id="UP000001175">
    <property type="component" value="Chromosome"/>
</dbReference>
<dbReference type="KEGG" id="syc:syc1384_d"/>
<protein>
    <submittedName>
        <fullName evidence="2">Uncharacterized protein</fullName>
    </submittedName>
</protein>
<sequence>MLQKVTRFLGILAPLCLASSLSAAPPPETFAIRSTADLERLLAGLSRDRDAGARQEIQALMAVLLEKGVPVRYQPNGELGPGQRFVRFGVFSTSGQLTLTDQPLRDTRTLLTTLRHEAWHAVQACATNGRPRGQLKPVGIRTTAAAQQAVIDKGYRPHDHAIEAEAFTAQFVPYQSLEALREYCP</sequence>